<dbReference type="GO" id="GO:0005524">
    <property type="term" value="F:ATP binding"/>
    <property type="evidence" value="ECO:0007669"/>
    <property type="project" value="UniProtKB-KW"/>
</dbReference>
<protein>
    <submittedName>
        <fullName evidence="12 13">Disease resistance protein RGA3</fullName>
    </submittedName>
</protein>
<dbReference type="Gene3D" id="1.10.10.10">
    <property type="entry name" value="Winged helix-like DNA-binding domain superfamily/Winged helix DNA-binding domain"/>
    <property type="match status" value="1"/>
</dbReference>
<comment type="similarity">
    <text evidence="1">Belongs to the disease resistance NB-LRR family.</text>
</comment>
<dbReference type="GeneID" id="109708856"/>
<evidence type="ECO:0000313" key="12">
    <source>
        <dbReference type="RefSeq" id="XP_020086323.1"/>
    </source>
</evidence>
<keyword evidence="3" id="KW-0677">Repeat</keyword>
<dbReference type="InterPro" id="IPR042197">
    <property type="entry name" value="Apaf_helical"/>
</dbReference>
<dbReference type="Pfam" id="PF00931">
    <property type="entry name" value="NB-ARC"/>
    <property type="match status" value="1"/>
</dbReference>
<dbReference type="Pfam" id="PF23559">
    <property type="entry name" value="WHD_DRP"/>
    <property type="match status" value="1"/>
</dbReference>
<dbReference type="InterPro" id="IPR041118">
    <property type="entry name" value="Rx_N"/>
</dbReference>
<name>A0A6P5EYL6_ANACO</name>
<feature type="domain" description="NB-ARC" evidence="7">
    <location>
        <begin position="204"/>
        <end position="362"/>
    </location>
</feature>
<evidence type="ECO:0000256" key="4">
    <source>
        <dbReference type="ARBA" id="ARBA00022741"/>
    </source>
</evidence>
<dbReference type="GO" id="GO:0009626">
    <property type="term" value="P:plant-type hypersensitive response"/>
    <property type="evidence" value="ECO:0007669"/>
    <property type="project" value="UniProtKB-ARBA"/>
</dbReference>
<dbReference type="PANTHER" id="PTHR36766:SF60">
    <property type="entry name" value="NB-ARC DOMAIN-CONTAINING PROTEIN"/>
    <property type="match status" value="1"/>
</dbReference>
<dbReference type="RefSeq" id="XP_020086323.1">
    <property type="nucleotide sequence ID" value="XM_020230734.1"/>
</dbReference>
<dbReference type="PRINTS" id="PR00364">
    <property type="entry name" value="DISEASERSIST"/>
</dbReference>
<evidence type="ECO:0000256" key="6">
    <source>
        <dbReference type="ARBA" id="ARBA00022840"/>
    </source>
</evidence>
<dbReference type="InterPro" id="IPR002182">
    <property type="entry name" value="NB-ARC"/>
</dbReference>
<evidence type="ECO:0000313" key="11">
    <source>
        <dbReference type="Proteomes" id="UP000515123"/>
    </source>
</evidence>
<feature type="domain" description="Disease resistance N-terminal" evidence="8">
    <location>
        <begin position="19"/>
        <end position="98"/>
    </location>
</feature>
<dbReference type="InterPro" id="IPR032675">
    <property type="entry name" value="LRR_dom_sf"/>
</dbReference>
<dbReference type="Pfam" id="PF25019">
    <property type="entry name" value="LRR_R13L1-DRL21"/>
    <property type="match status" value="1"/>
</dbReference>
<dbReference type="InterPro" id="IPR056789">
    <property type="entry name" value="LRR_R13L1-DRL21"/>
</dbReference>
<dbReference type="SMART" id="SM00369">
    <property type="entry name" value="LRR_TYP"/>
    <property type="match status" value="2"/>
</dbReference>
<dbReference type="SUPFAM" id="SSF52540">
    <property type="entry name" value="P-loop containing nucleoside triphosphate hydrolases"/>
    <property type="match status" value="1"/>
</dbReference>
<dbReference type="PANTHER" id="PTHR36766">
    <property type="entry name" value="PLANT BROAD-SPECTRUM MILDEW RESISTANCE PROTEIN RPW8"/>
    <property type="match status" value="1"/>
</dbReference>
<keyword evidence="11" id="KW-1185">Reference proteome</keyword>
<gene>
    <name evidence="12 13 14" type="primary">LOC109708856</name>
</gene>
<accession>A0A6P5EYL6</accession>
<evidence type="ECO:0000256" key="2">
    <source>
        <dbReference type="ARBA" id="ARBA00022614"/>
    </source>
</evidence>
<keyword evidence="4" id="KW-0547">Nucleotide-binding</keyword>
<evidence type="ECO:0000259" key="7">
    <source>
        <dbReference type="Pfam" id="PF00931"/>
    </source>
</evidence>
<sequence>MAESVVLAGLKWFASSPFLIDLLKKGYSYLGMDVAEKLRDLERILIPRMEILIEAAEKSPHKDRLCGWLKSLEDAVYEAEDALDLHDYYLLKQKVKSSAGGIKVRLESLPLIKYLIKNCRIVPQNIRLKKSLMNLEKTAAKANEILSLLGVSNVTESQTTKKSGRMVTTSRLTHKVIGRDKDCNHVINLLHGSAGLETESSSVKNYSIVAIVGLGGAGKTTLAQYVCDREKEAKHFDVTMWVHVSQIFDVKELTREMVESASGEECPRLDSLDILQGKLEVSLRSKKFLLVLDDVWREKEAAELEWEQLLAPLRVGNRGSKILITTREKGVAVALGVHGRNIVDLKDLEENDFLSLFTYYAFGEPIIDDNELCKKLEEIVKENAAKLRGSPLAVRMVGSQLRKRPDVDFWKKILSGDLLKDTMKSLLWSYQNLEAHLQRCFSYCSLFSKGYEIQRKKLIHLWVAEGFIKTVDESERIEDIGQDYFDELLSSSFFQPTKDDDLYTTHDLLHDLAVKVSKDRYLRVEGNSTAAVVPQEIRHLSLRIDALSDLVEKICNLKNLRTLIILTTTYYDYFDDYDYIDDLLHSIFVKLKKLRVVDLGEFKLRKLPKSIGDLKHLRYLNLSGSSFKILPKSVSTHYHLEFLYIGKCPFVAKGLANWINLRHLYIHDVILNVVGIGCLKQLESLRNFQGYSIHIKGLENVKEKGEAPVEIKGIEELCLEWSTTDNISRSSDMDAQVLKGLRPPPDLHHLNIMGYQGCLLPSWMVGDRYLLHNLISLELNECRQLKQLPILSLTLKKLVLSACSLPIVSKEDLAIIRSIQDVRISQVVTFMEGLVATHGSHIVSEIEWDLRRGYDKQKLRNWLEKAMDIVYQNQQGEEAQLVLPHSLKSLDISSCPLTNSTLREGLRGLASLKSLELCNIVSLTSLPSADVLGCLMMLEELHIKQCWFLTLLGGLEALGSLRELIVSFCPNLSAEGGSTAILPSSLEMLEIEACDWKHLNDSLSDPTSAIDSEGSNINPFAASLQLGHLKSLWSLRITNYPNIGSLLGLQEFNNLAVLFLMGCPKLAHAKAESGSLVIRDFITDAPSLLYVLLAEETLASLQRLDIEEFKEESFRSEEEQVLQHLTSLKELEFRSCSIKSLPNNLESLSSLEDLTISNCPNIMSLPDLPRSLSQLDLIGCNPVLKRRCQKPHGQDWCKILHIPRVSLDWVVL</sequence>
<feature type="domain" description="R13L1/DRL21-like LRR repeat region" evidence="10">
    <location>
        <begin position="679"/>
        <end position="800"/>
    </location>
</feature>
<dbReference type="Pfam" id="PF18052">
    <property type="entry name" value="Rx_N"/>
    <property type="match status" value="1"/>
</dbReference>
<keyword evidence="5" id="KW-0611">Plant defense</keyword>
<organism evidence="12">
    <name type="scientific">Ananas comosus</name>
    <name type="common">Pineapple</name>
    <name type="synonym">Ananas ananas</name>
    <dbReference type="NCBI Taxonomy" id="4615"/>
    <lineage>
        <taxon>Eukaryota</taxon>
        <taxon>Viridiplantae</taxon>
        <taxon>Streptophyta</taxon>
        <taxon>Embryophyta</taxon>
        <taxon>Tracheophyta</taxon>
        <taxon>Spermatophyta</taxon>
        <taxon>Magnoliopsida</taxon>
        <taxon>Liliopsida</taxon>
        <taxon>Poales</taxon>
        <taxon>Bromeliaceae</taxon>
        <taxon>Bromelioideae</taxon>
        <taxon>Ananas</taxon>
    </lineage>
</organism>
<dbReference type="InterPro" id="IPR003591">
    <property type="entry name" value="Leu-rich_rpt_typical-subtyp"/>
</dbReference>
<dbReference type="RefSeq" id="XP_020086324.1">
    <property type="nucleotide sequence ID" value="XM_020230735.1"/>
</dbReference>
<dbReference type="Gene3D" id="3.40.50.300">
    <property type="entry name" value="P-loop containing nucleotide triphosphate hydrolases"/>
    <property type="match status" value="1"/>
</dbReference>
<evidence type="ECO:0000313" key="13">
    <source>
        <dbReference type="RefSeq" id="XP_020086324.1"/>
    </source>
</evidence>
<feature type="domain" description="Disease resistance protein winged helix" evidence="9">
    <location>
        <begin position="446"/>
        <end position="513"/>
    </location>
</feature>
<dbReference type="AlphaFoldDB" id="A0A6P5EYL6"/>
<dbReference type="GO" id="GO:0042742">
    <property type="term" value="P:defense response to bacterium"/>
    <property type="evidence" value="ECO:0007669"/>
    <property type="project" value="UniProtKB-ARBA"/>
</dbReference>
<evidence type="ECO:0000256" key="3">
    <source>
        <dbReference type="ARBA" id="ARBA00022737"/>
    </source>
</evidence>
<keyword evidence="6" id="KW-0067">ATP-binding</keyword>
<evidence type="ECO:0000259" key="10">
    <source>
        <dbReference type="Pfam" id="PF25019"/>
    </source>
</evidence>
<reference evidence="12 13" key="2">
    <citation type="submission" date="2025-04" db="UniProtKB">
        <authorList>
            <consortium name="RefSeq"/>
        </authorList>
    </citation>
    <scope>IDENTIFICATION</scope>
    <source>
        <tissue evidence="12 13">Leaf</tissue>
    </source>
</reference>
<dbReference type="InterPro" id="IPR027417">
    <property type="entry name" value="P-loop_NTPase"/>
</dbReference>
<reference evidence="11" key="1">
    <citation type="journal article" date="2015" name="Nat. Genet.">
        <title>The pineapple genome and the evolution of CAM photosynthesis.</title>
        <authorList>
            <person name="Ming R."/>
            <person name="VanBuren R."/>
            <person name="Wai C.M."/>
            <person name="Tang H."/>
            <person name="Schatz M.C."/>
            <person name="Bowers J.E."/>
            <person name="Lyons E."/>
            <person name="Wang M.L."/>
            <person name="Chen J."/>
            <person name="Biggers E."/>
            <person name="Zhang J."/>
            <person name="Huang L."/>
            <person name="Zhang L."/>
            <person name="Miao W."/>
            <person name="Zhang J."/>
            <person name="Ye Z."/>
            <person name="Miao C."/>
            <person name="Lin Z."/>
            <person name="Wang H."/>
            <person name="Zhou H."/>
            <person name="Yim W.C."/>
            <person name="Priest H.D."/>
            <person name="Zheng C."/>
            <person name="Woodhouse M."/>
            <person name="Edger P.P."/>
            <person name="Guyot R."/>
            <person name="Guo H.B."/>
            <person name="Guo H."/>
            <person name="Zheng G."/>
            <person name="Singh R."/>
            <person name="Sharma A."/>
            <person name="Min X."/>
            <person name="Zheng Y."/>
            <person name="Lee H."/>
            <person name="Gurtowski J."/>
            <person name="Sedlazeck F.J."/>
            <person name="Harkess A."/>
            <person name="McKain M.R."/>
            <person name="Liao Z."/>
            <person name="Fang J."/>
            <person name="Liu J."/>
            <person name="Zhang X."/>
            <person name="Zhang Q."/>
            <person name="Hu W."/>
            <person name="Qin Y."/>
            <person name="Wang K."/>
            <person name="Chen L.Y."/>
            <person name="Shirley N."/>
            <person name="Lin Y.R."/>
            <person name="Liu L.Y."/>
            <person name="Hernandez A.G."/>
            <person name="Wright C.L."/>
            <person name="Bulone V."/>
            <person name="Tuskan G.A."/>
            <person name="Heath K."/>
            <person name="Zee F."/>
            <person name="Moore P.H."/>
            <person name="Sunkar R."/>
            <person name="Leebens-Mack J.H."/>
            <person name="Mockler T."/>
            <person name="Bennetzen J.L."/>
            <person name="Freeling M."/>
            <person name="Sankoff D."/>
            <person name="Paterson A.H."/>
            <person name="Zhu X."/>
            <person name="Yang X."/>
            <person name="Smith J.A."/>
            <person name="Cushman J.C."/>
            <person name="Paull R.E."/>
            <person name="Yu Q."/>
        </authorList>
    </citation>
    <scope>NUCLEOTIDE SEQUENCE [LARGE SCALE GENOMIC DNA]</scope>
    <source>
        <strain evidence="11">cv. F153</strain>
    </source>
</reference>
<dbReference type="InterPro" id="IPR058922">
    <property type="entry name" value="WHD_DRP"/>
</dbReference>
<dbReference type="Proteomes" id="UP000515123">
    <property type="component" value="Linkage group 4"/>
</dbReference>
<dbReference type="Gene3D" id="3.80.10.10">
    <property type="entry name" value="Ribonuclease Inhibitor"/>
    <property type="match status" value="3"/>
</dbReference>
<dbReference type="GO" id="GO:0002758">
    <property type="term" value="P:innate immune response-activating signaling pathway"/>
    <property type="evidence" value="ECO:0007669"/>
    <property type="project" value="UniProtKB-ARBA"/>
</dbReference>
<evidence type="ECO:0000256" key="1">
    <source>
        <dbReference type="ARBA" id="ARBA00008894"/>
    </source>
</evidence>
<evidence type="ECO:0000259" key="8">
    <source>
        <dbReference type="Pfam" id="PF18052"/>
    </source>
</evidence>
<dbReference type="FunFam" id="1.10.10.10:FF:000322">
    <property type="entry name" value="Probable disease resistance protein At1g63360"/>
    <property type="match status" value="1"/>
</dbReference>
<evidence type="ECO:0000313" key="14">
    <source>
        <dbReference type="RefSeq" id="XP_020086325.1"/>
    </source>
</evidence>
<proteinExistence type="inferred from homology"/>
<dbReference type="OrthoDB" id="785704at2759"/>
<dbReference type="Gene3D" id="1.10.8.430">
    <property type="entry name" value="Helical domain of apoptotic protease-activating factors"/>
    <property type="match status" value="1"/>
</dbReference>
<dbReference type="InterPro" id="IPR036388">
    <property type="entry name" value="WH-like_DNA-bd_sf"/>
</dbReference>
<dbReference type="GO" id="GO:0043531">
    <property type="term" value="F:ADP binding"/>
    <property type="evidence" value="ECO:0007669"/>
    <property type="project" value="InterPro"/>
</dbReference>
<keyword evidence="2" id="KW-0433">Leucine-rich repeat</keyword>
<dbReference type="RefSeq" id="XP_020086325.1">
    <property type="nucleotide sequence ID" value="XM_020230736.1"/>
</dbReference>
<evidence type="ECO:0000256" key="5">
    <source>
        <dbReference type="ARBA" id="ARBA00022821"/>
    </source>
</evidence>
<evidence type="ECO:0000259" key="9">
    <source>
        <dbReference type="Pfam" id="PF23559"/>
    </source>
</evidence>
<dbReference type="SUPFAM" id="SSF52058">
    <property type="entry name" value="L domain-like"/>
    <property type="match status" value="2"/>
</dbReference>